<dbReference type="Proteomes" id="UP001177595">
    <property type="component" value="Chromosome"/>
</dbReference>
<accession>A0AA95K8E6</accession>
<dbReference type="InterPro" id="IPR005039">
    <property type="entry name" value="Ant_C"/>
</dbReference>
<dbReference type="EMBL" id="CP123504">
    <property type="protein sequence ID" value="WGM00351.1"/>
    <property type="molecule type" value="Genomic_DNA"/>
</dbReference>
<evidence type="ECO:0000313" key="2">
    <source>
        <dbReference type="EMBL" id="WGM00351.1"/>
    </source>
</evidence>
<name>A0AA95K8E6_9GAMM</name>
<evidence type="ECO:0000313" key="3">
    <source>
        <dbReference type="EMBL" id="WGM01898.1"/>
    </source>
</evidence>
<dbReference type="RefSeq" id="WP_280623930.1">
    <property type="nucleotide sequence ID" value="NZ_CP123504.1"/>
</dbReference>
<evidence type="ECO:0000259" key="1">
    <source>
        <dbReference type="Pfam" id="PF03374"/>
    </source>
</evidence>
<reference evidence="2" key="1">
    <citation type="submission" date="2023-04" db="EMBL/GenBank/DDBJ databases">
        <title>Genome dynamics across the evolutionary transition to endosymbiosis.</title>
        <authorList>
            <person name="Siozios S."/>
            <person name="Nadal-Jimenez P."/>
            <person name="Azagi T."/>
            <person name="Sprong H."/>
            <person name="Frost C.L."/>
            <person name="Parratt S.R."/>
            <person name="Taylor G."/>
            <person name="Brettell L."/>
            <person name="Lew K.C."/>
            <person name="Croft L."/>
            <person name="King K.C."/>
            <person name="Brockhurst M.A."/>
            <person name="Hypsa V."/>
            <person name="Novakova E."/>
            <person name="Darby A.C."/>
            <person name="Hurst G.D.D."/>
        </authorList>
    </citation>
    <scope>NUCLEOTIDE SEQUENCE</scope>
    <source>
        <strain evidence="2">APv</strain>
    </source>
</reference>
<gene>
    <name evidence="3" type="ORF">QE210_01855</name>
    <name evidence="2" type="ORF">QE210_10730</name>
</gene>
<sequence>MLNKSKTPTAGTVRVSNELTIYSEINNMNTLAVTTQNVTMSSSEIAELTGKKKADVHVDIWNMLFQLYSISKDDGFFHHVKNQIVTIKEGIYVTFDVRGYVSEFSLDRYHSEVLVTGYDVKRRAAVIKRWFCLETNQVKPIVDPMIALNDPAVMRGLLLNYSEKILERDHQIAEMKPDVEALERIAKSDGAMCVTDTAKQLQIRPKALFDFLSGNKWIYRRLGSPWIGYQDKIQQGLIEHKVTTITRNDGVDETKTQVRITPKGIAKLAKLLSVGVAA</sequence>
<dbReference type="AlphaFoldDB" id="A0AA95K8E6"/>
<dbReference type="GO" id="GO:0003677">
    <property type="term" value="F:DNA binding"/>
    <property type="evidence" value="ECO:0007669"/>
    <property type="project" value="InterPro"/>
</dbReference>
<dbReference type="EMBL" id="CP123504">
    <property type="protein sequence ID" value="WGM01898.1"/>
    <property type="molecule type" value="Genomic_DNA"/>
</dbReference>
<dbReference type="Pfam" id="PF03374">
    <property type="entry name" value="ANT"/>
    <property type="match status" value="1"/>
</dbReference>
<proteinExistence type="predicted"/>
<feature type="domain" description="Antirepressor protein C-terminal" evidence="1">
    <location>
        <begin position="170"/>
        <end position="272"/>
    </location>
</feature>
<organism evidence="2 4">
    <name type="scientific">Arsenophonus nasoniae</name>
    <name type="common">son-killer infecting Nasonia vitripennis</name>
    <dbReference type="NCBI Taxonomy" id="638"/>
    <lineage>
        <taxon>Bacteria</taxon>
        <taxon>Pseudomonadati</taxon>
        <taxon>Pseudomonadota</taxon>
        <taxon>Gammaproteobacteria</taxon>
        <taxon>Enterobacterales</taxon>
        <taxon>Morganellaceae</taxon>
        <taxon>Arsenophonus</taxon>
    </lineage>
</organism>
<protein>
    <submittedName>
        <fullName evidence="2">Phage antirepressor KilAC domain-containing protein</fullName>
    </submittedName>
</protein>
<evidence type="ECO:0000313" key="4">
    <source>
        <dbReference type="Proteomes" id="UP001177595"/>
    </source>
</evidence>